<evidence type="ECO:0000256" key="9">
    <source>
        <dbReference type="SAM" id="SignalP"/>
    </source>
</evidence>
<dbReference type="Pfam" id="PF00034">
    <property type="entry name" value="Cytochrom_C"/>
    <property type="match status" value="2"/>
</dbReference>
<dbReference type="PANTHER" id="PTHR33751">
    <property type="entry name" value="CBB3-TYPE CYTOCHROME C OXIDASE SUBUNIT FIXP"/>
    <property type="match status" value="1"/>
</dbReference>
<evidence type="ECO:0000256" key="7">
    <source>
        <dbReference type="ARBA" id="ARBA00023004"/>
    </source>
</evidence>
<dbReference type="Gene3D" id="1.10.760.10">
    <property type="entry name" value="Cytochrome c-like domain"/>
    <property type="match status" value="2"/>
</dbReference>
<feature type="domain" description="Cytochrome c" evidence="10">
    <location>
        <begin position="115"/>
        <end position="206"/>
    </location>
</feature>
<dbReference type="RefSeq" id="WP_237464133.1">
    <property type="nucleotide sequence ID" value="NZ_CAKLDI010000001.1"/>
</dbReference>
<evidence type="ECO:0000256" key="3">
    <source>
        <dbReference type="ARBA" id="ARBA00022617"/>
    </source>
</evidence>
<feature type="chain" id="PRO_5046493390" evidence="9">
    <location>
        <begin position="20"/>
        <end position="206"/>
    </location>
</feature>
<dbReference type="PRINTS" id="PR00605">
    <property type="entry name" value="CYTCHROMECIC"/>
</dbReference>
<keyword evidence="7 8" id="KW-0408">Iron</keyword>
<evidence type="ECO:0000256" key="4">
    <source>
        <dbReference type="ARBA" id="ARBA00022723"/>
    </source>
</evidence>
<accession>A0ABM8ZPT5</accession>
<keyword evidence="9" id="KW-0732">Signal</keyword>
<evidence type="ECO:0000313" key="11">
    <source>
        <dbReference type="EMBL" id="CAH0532314.1"/>
    </source>
</evidence>
<evidence type="ECO:0000256" key="1">
    <source>
        <dbReference type="ARBA" id="ARBA00004418"/>
    </source>
</evidence>
<dbReference type="InterPro" id="IPR009056">
    <property type="entry name" value="Cyt_c-like_dom"/>
</dbReference>
<keyword evidence="6" id="KW-0249">Electron transport</keyword>
<feature type="domain" description="Cytochrome c" evidence="10">
    <location>
        <begin position="21"/>
        <end position="106"/>
    </location>
</feature>
<dbReference type="InterPro" id="IPR008168">
    <property type="entry name" value="Cyt_C_IC"/>
</dbReference>
<dbReference type="Proteomes" id="UP000838672">
    <property type="component" value="Unassembled WGS sequence"/>
</dbReference>
<dbReference type="PIRSF" id="PIRSF000005">
    <property type="entry name" value="Cytochrome_c4"/>
    <property type="match status" value="1"/>
</dbReference>
<keyword evidence="3 8" id="KW-0349">Heme</keyword>
<dbReference type="PROSITE" id="PS51007">
    <property type="entry name" value="CYTC"/>
    <property type="match status" value="2"/>
</dbReference>
<gene>
    <name evidence="11" type="ORF">VST7929_00131</name>
</gene>
<evidence type="ECO:0000313" key="12">
    <source>
        <dbReference type="Proteomes" id="UP000838672"/>
    </source>
</evidence>
<evidence type="ECO:0000259" key="10">
    <source>
        <dbReference type="PROSITE" id="PS51007"/>
    </source>
</evidence>
<evidence type="ECO:0000256" key="5">
    <source>
        <dbReference type="ARBA" id="ARBA00022764"/>
    </source>
</evidence>
<sequence>MIKQAIIGLWIILTPMAFAQGDPVAGKAKSATCVACHGADGNGIAPNYPKIAGQNYAYLVKQLKAFRLGAQTQGEQGRYEPQMSPMAAPLSDQDIDDLAAYYASLSASPNTTPSNVIELGQTLYRSGDAARGIPACMACHGPRGDGLRMAVFPKLSQQYAEYIQSQLEAFRAGERHDDMNGMMQDVARNLTDEEIQALAYYVGGLH</sequence>
<dbReference type="PANTHER" id="PTHR33751:SF9">
    <property type="entry name" value="CYTOCHROME C4"/>
    <property type="match status" value="1"/>
</dbReference>
<name>A0ABM8ZPT5_9VIBR</name>
<keyword evidence="5" id="KW-0574">Periplasm</keyword>
<dbReference type="InterPro" id="IPR024167">
    <property type="entry name" value="Cytochrome_c4-like"/>
</dbReference>
<keyword evidence="2" id="KW-0813">Transport</keyword>
<proteinExistence type="predicted"/>
<keyword evidence="12" id="KW-1185">Reference proteome</keyword>
<dbReference type="EMBL" id="CAKLDI010000001">
    <property type="protein sequence ID" value="CAH0532314.1"/>
    <property type="molecule type" value="Genomic_DNA"/>
</dbReference>
<keyword evidence="4 8" id="KW-0479">Metal-binding</keyword>
<protein>
    <submittedName>
        <fullName evidence="11">Cytochrome c4</fullName>
    </submittedName>
</protein>
<feature type="signal peptide" evidence="9">
    <location>
        <begin position="1"/>
        <end position="19"/>
    </location>
</feature>
<dbReference type="InterPro" id="IPR050597">
    <property type="entry name" value="Cytochrome_c_Oxidase_Subunit"/>
</dbReference>
<comment type="caution">
    <text evidence="11">The sequence shown here is derived from an EMBL/GenBank/DDBJ whole genome shotgun (WGS) entry which is preliminary data.</text>
</comment>
<evidence type="ECO:0000256" key="6">
    <source>
        <dbReference type="ARBA" id="ARBA00022982"/>
    </source>
</evidence>
<dbReference type="InterPro" id="IPR036909">
    <property type="entry name" value="Cyt_c-like_dom_sf"/>
</dbReference>
<organism evidence="11 12">
    <name type="scientific">Vibrio stylophorae</name>
    <dbReference type="NCBI Taxonomy" id="659351"/>
    <lineage>
        <taxon>Bacteria</taxon>
        <taxon>Pseudomonadati</taxon>
        <taxon>Pseudomonadota</taxon>
        <taxon>Gammaproteobacteria</taxon>
        <taxon>Vibrionales</taxon>
        <taxon>Vibrionaceae</taxon>
        <taxon>Vibrio</taxon>
    </lineage>
</organism>
<evidence type="ECO:0000256" key="8">
    <source>
        <dbReference type="PROSITE-ProRule" id="PRU00433"/>
    </source>
</evidence>
<comment type="subcellular location">
    <subcellularLocation>
        <location evidence="1">Periplasm</location>
    </subcellularLocation>
</comment>
<evidence type="ECO:0000256" key="2">
    <source>
        <dbReference type="ARBA" id="ARBA00022448"/>
    </source>
</evidence>
<dbReference type="SUPFAM" id="SSF46626">
    <property type="entry name" value="Cytochrome c"/>
    <property type="match status" value="2"/>
</dbReference>
<reference evidence="11" key="1">
    <citation type="submission" date="2021-11" db="EMBL/GenBank/DDBJ databases">
        <authorList>
            <person name="Rodrigo-Torres L."/>
            <person name="Arahal R. D."/>
            <person name="Lucena T."/>
        </authorList>
    </citation>
    <scope>NUCLEOTIDE SEQUENCE</scope>
    <source>
        <strain evidence="11">CECT 7929</strain>
    </source>
</reference>